<feature type="repeat" description="TPR" evidence="1">
    <location>
        <begin position="169"/>
        <end position="202"/>
    </location>
</feature>
<feature type="transmembrane region" description="Helical" evidence="2">
    <location>
        <begin position="6"/>
        <end position="31"/>
    </location>
</feature>
<evidence type="ECO:0000313" key="4">
    <source>
        <dbReference type="Proteomes" id="UP000244240"/>
    </source>
</evidence>
<dbReference type="InterPro" id="IPR011990">
    <property type="entry name" value="TPR-like_helical_dom_sf"/>
</dbReference>
<dbReference type="Pfam" id="PF14559">
    <property type="entry name" value="TPR_19"/>
    <property type="match status" value="1"/>
</dbReference>
<dbReference type="SMART" id="SM00028">
    <property type="entry name" value="TPR"/>
    <property type="match status" value="3"/>
</dbReference>
<dbReference type="AlphaFoldDB" id="A0A2T6BCH8"/>
<keyword evidence="1" id="KW-0802">TPR repeat</keyword>
<keyword evidence="4" id="KW-1185">Reference proteome</keyword>
<reference evidence="3 4" key="1">
    <citation type="submission" date="2018-04" db="EMBL/GenBank/DDBJ databases">
        <title>Genomic Encyclopedia of Archaeal and Bacterial Type Strains, Phase II (KMG-II): from individual species to whole genera.</title>
        <authorList>
            <person name="Goeker M."/>
        </authorList>
    </citation>
    <scope>NUCLEOTIDE SEQUENCE [LARGE SCALE GENOMIC DNA]</scope>
    <source>
        <strain evidence="3 4">DSM 45787</strain>
    </source>
</reference>
<name>A0A2T6BCH8_9BACL</name>
<protein>
    <submittedName>
        <fullName evidence="3">Tetratricopeptide repeat protein</fullName>
    </submittedName>
</protein>
<keyword evidence="2" id="KW-0472">Membrane</keyword>
<dbReference type="OrthoDB" id="2658060at2"/>
<dbReference type="Pfam" id="PF13181">
    <property type="entry name" value="TPR_8"/>
    <property type="match status" value="1"/>
</dbReference>
<evidence type="ECO:0000256" key="1">
    <source>
        <dbReference type="PROSITE-ProRule" id="PRU00339"/>
    </source>
</evidence>
<dbReference type="PROSITE" id="PS50005">
    <property type="entry name" value="TPR"/>
    <property type="match status" value="1"/>
</dbReference>
<dbReference type="PANTHER" id="PTHR12558:SF13">
    <property type="entry name" value="CELL DIVISION CYCLE PROTEIN 27 HOMOLOG"/>
    <property type="match status" value="1"/>
</dbReference>
<dbReference type="Gene3D" id="1.25.40.10">
    <property type="entry name" value="Tetratricopeptide repeat domain"/>
    <property type="match status" value="1"/>
</dbReference>
<keyword evidence="2" id="KW-1133">Transmembrane helix</keyword>
<accession>A0A2T6BCH8</accession>
<evidence type="ECO:0000313" key="3">
    <source>
        <dbReference type="EMBL" id="PTX53763.1"/>
    </source>
</evidence>
<comment type="caution">
    <text evidence="3">The sequence shown here is derived from an EMBL/GenBank/DDBJ whole genome shotgun (WGS) entry which is preliminary data.</text>
</comment>
<dbReference type="Proteomes" id="UP000244240">
    <property type="component" value="Unassembled WGS sequence"/>
</dbReference>
<dbReference type="PANTHER" id="PTHR12558">
    <property type="entry name" value="CELL DIVISION CYCLE 16,23,27"/>
    <property type="match status" value="1"/>
</dbReference>
<organism evidence="3 4">
    <name type="scientific">Melghirimyces profundicolus</name>
    <dbReference type="NCBI Taxonomy" id="1242148"/>
    <lineage>
        <taxon>Bacteria</taxon>
        <taxon>Bacillati</taxon>
        <taxon>Bacillota</taxon>
        <taxon>Bacilli</taxon>
        <taxon>Bacillales</taxon>
        <taxon>Thermoactinomycetaceae</taxon>
        <taxon>Melghirimyces</taxon>
    </lineage>
</organism>
<keyword evidence="2" id="KW-0812">Transmembrane</keyword>
<dbReference type="EMBL" id="QBKR01000026">
    <property type="protein sequence ID" value="PTX53763.1"/>
    <property type="molecule type" value="Genomic_DNA"/>
</dbReference>
<dbReference type="RefSeq" id="WP_108025637.1">
    <property type="nucleotide sequence ID" value="NZ_QBKR01000026.1"/>
</dbReference>
<proteinExistence type="predicted"/>
<dbReference type="InterPro" id="IPR019734">
    <property type="entry name" value="TPR_rpt"/>
</dbReference>
<evidence type="ECO:0000256" key="2">
    <source>
        <dbReference type="SAM" id="Phobius"/>
    </source>
</evidence>
<sequence length="231" mass="27272">MGKFFTFSILWFLTGNPFVALLILFLIIYLLDRRFVGVFPSLTKPFRRNGRIRRLKQGLRLNPHHTSDKRELAHLLMEKKQYREALSYLREVRKAMPDSAEVRADIGLCHLKTGNLREGEQEILAALEADPRVYYGEPYLRLGEALRSKDREKALYYLEKFREIHSSSCEAYYRLGRVYSDLDQPEKSRHAYQEAIEIYRSLPKYKKRSERPWALRSSFRLGLLPSPGRSR</sequence>
<dbReference type="SUPFAM" id="SSF48452">
    <property type="entry name" value="TPR-like"/>
    <property type="match status" value="1"/>
</dbReference>
<gene>
    <name evidence="3" type="ORF">C8P63_12652</name>
</gene>